<dbReference type="PROSITE" id="PS00716">
    <property type="entry name" value="SIGMA70_2"/>
    <property type="match status" value="1"/>
</dbReference>
<organism evidence="6 7">
    <name type="scientific">Candidatus Desulfatibia vada</name>
    <dbReference type="NCBI Taxonomy" id="2841696"/>
    <lineage>
        <taxon>Bacteria</taxon>
        <taxon>Pseudomonadati</taxon>
        <taxon>Thermodesulfobacteriota</taxon>
        <taxon>Desulfobacteria</taxon>
        <taxon>Desulfobacterales</taxon>
        <taxon>Desulfobacterales incertae sedis</taxon>
        <taxon>Candidatus Desulfatibia</taxon>
    </lineage>
</organism>
<dbReference type="InterPro" id="IPR013324">
    <property type="entry name" value="RNA_pol_sigma_r3/r4-like"/>
</dbReference>
<evidence type="ECO:0000256" key="1">
    <source>
        <dbReference type="ARBA" id="ARBA00023015"/>
    </source>
</evidence>
<dbReference type="GO" id="GO:0003899">
    <property type="term" value="F:DNA-directed RNA polymerase activity"/>
    <property type="evidence" value="ECO:0007669"/>
    <property type="project" value="InterPro"/>
</dbReference>
<sequence>MKAGVYRYQQNSRIGRETMDKKFREELILEYAPLVKKIVDRIAIRLPPNISKDELASGGIMGLVDAIDKYDQRKGTQFRTYATLRIKGAILDELRKMDWVSRSIRRDIHKIEDARRTIGVRLGREPDDFEVAEEMGIDLDSYHRMTTRAMGIGLFSLDGTVPDCFDSKDATQTAEASSPFNALKRKELKQIIAETLKKLSEKEQLVMSLYYFDELTLKEIAQVLNLTESRISQIHSKAIIKLRVKLRSYDEG</sequence>
<proteinExistence type="predicted"/>
<keyword evidence="4" id="KW-0804">Transcription</keyword>
<dbReference type="NCBIfam" id="NF005413">
    <property type="entry name" value="PRK06986.1"/>
    <property type="match status" value="1"/>
</dbReference>
<accession>A0A8J6NR76</accession>
<dbReference type="NCBIfam" id="TIGR02479">
    <property type="entry name" value="FliA_WhiG"/>
    <property type="match status" value="1"/>
</dbReference>
<dbReference type="SUPFAM" id="SSF88659">
    <property type="entry name" value="Sigma3 and sigma4 domains of RNA polymerase sigma factors"/>
    <property type="match status" value="2"/>
</dbReference>
<comment type="caution">
    <text evidence="6">The sequence shown here is derived from an EMBL/GenBank/DDBJ whole genome shotgun (WGS) entry which is preliminary data.</text>
</comment>
<dbReference type="Pfam" id="PF04539">
    <property type="entry name" value="Sigma70_r3"/>
    <property type="match status" value="1"/>
</dbReference>
<keyword evidence="1" id="KW-0805">Transcription regulation</keyword>
<dbReference type="InterPro" id="IPR000943">
    <property type="entry name" value="RNA_pol_sigma70"/>
</dbReference>
<evidence type="ECO:0000313" key="6">
    <source>
        <dbReference type="EMBL" id="MBC8432061.1"/>
    </source>
</evidence>
<dbReference type="PANTHER" id="PTHR30385">
    <property type="entry name" value="SIGMA FACTOR F FLAGELLAR"/>
    <property type="match status" value="1"/>
</dbReference>
<gene>
    <name evidence="6" type="ORF">H8D96_09085</name>
</gene>
<protein>
    <submittedName>
        <fullName evidence="6">FliA/WhiG family RNA polymerase sigma factor</fullName>
    </submittedName>
</protein>
<evidence type="ECO:0000256" key="3">
    <source>
        <dbReference type="ARBA" id="ARBA00023125"/>
    </source>
</evidence>
<dbReference type="InterPro" id="IPR012845">
    <property type="entry name" value="RNA_pol_sigma_FliA_WhiG"/>
</dbReference>
<dbReference type="GO" id="GO:0003677">
    <property type="term" value="F:DNA binding"/>
    <property type="evidence" value="ECO:0007669"/>
    <property type="project" value="UniProtKB-KW"/>
</dbReference>
<feature type="domain" description="RNA polymerase sigma-70" evidence="5">
    <location>
        <begin position="216"/>
        <end position="242"/>
    </location>
</feature>
<dbReference type="Pfam" id="PF04545">
    <property type="entry name" value="Sigma70_r4"/>
    <property type="match status" value="1"/>
</dbReference>
<dbReference type="InterPro" id="IPR007627">
    <property type="entry name" value="RNA_pol_sigma70_r2"/>
</dbReference>
<dbReference type="InterPro" id="IPR007630">
    <property type="entry name" value="RNA_pol_sigma70_r4"/>
</dbReference>
<dbReference type="AlphaFoldDB" id="A0A8J6NR76"/>
<evidence type="ECO:0000259" key="5">
    <source>
        <dbReference type="PROSITE" id="PS00716"/>
    </source>
</evidence>
<dbReference type="Proteomes" id="UP000605201">
    <property type="component" value="Unassembled WGS sequence"/>
</dbReference>
<dbReference type="NCBIfam" id="TIGR02937">
    <property type="entry name" value="sigma70-ECF"/>
    <property type="match status" value="1"/>
</dbReference>
<dbReference type="PANTHER" id="PTHR30385:SF7">
    <property type="entry name" value="RNA POLYMERASE SIGMA FACTOR FLIA"/>
    <property type="match status" value="1"/>
</dbReference>
<dbReference type="Gene3D" id="1.20.140.160">
    <property type="match status" value="1"/>
</dbReference>
<evidence type="ECO:0000256" key="2">
    <source>
        <dbReference type="ARBA" id="ARBA00023082"/>
    </source>
</evidence>
<dbReference type="Gene3D" id="1.10.1740.10">
    <property type="match status" value="1"/>
</dbReference>
<keyword evidence="2" id="KW-0731">Sigma factor</keyword>
<dbReference type="InterPro" id="IPR014284">
    <property type="entry name" value="RNA_pol_sigma-70_dom"/>
</dbReference>
<name>A0A8J6NR76_9BACT</name>
<dbReference type="CDD" id="cd06171">
    <property type="entry name" value="Sigma70_r4"/>
    <property type="match status" value="1"/>
</dbReference>
<evidence type="ECO:0000313" key="7">
    <source>
        <dbReference type="Proteomes" id="UP000605201"/>
    </source>
</evidence>
<dbReference type="EMBL" id="JACNIG010000201">
    <property type="protein sequence ID" value="MBC8432061.1"/>
    <property type="molecule type" value="Genomic_DNA"/>
</dbReference>
<dbReference type="InterPro" id="IPR013325">
    <property type="entry name" value="RNA_pol_sigma_r2"/>
</dbReference>
<dbReference type="SUPFAM" id="SSF88946">
    <property type="entry name" value="Sigma2 domain of RNA polymerase sigma factors"/>
    <property type="match status" value="1"/>
</dbReference>
<reference evidence="6 7" key="1">
    <citation type="submission" date="2020-08" db="EMBL/GenBank/DDBJ databases">
        <title>Bridging the membrane lipid divide: bacteria of the FCB group superphylum have the potential to synthesize archaeal ether lipids.</title>
        <authorList>
            <person name="Villanueva L."/>
            <person name="Von Meijenfeldt F.A.B."/>
            <person name="Westbye A.B."/>
            <person name="Yadav S."/>
            <person name="Hopmans E.C."/>
            <person name="Dutilh B.E."/>
            <person name="Sinninghe Damste J.S."/>
        </authorList>
    </citation>
    <scope>NUCLEOTIDE SEQUENCE [LARGE SCALE GENOMIC DNA]</scope>
    <source>
        <strain evidence="6">NIOZ-UU17</strain>
    </source>
</reference>
<keyword evidence="3" id="KW-0238">DNA-binding</keyword>
<dbReference type="PIRSF" id="PIRSF000770">
    <property type="entry name" value="RNA_pol_sigma-SigE/K"/>
    <property type="match status" value="1"/>
</dbReference>
<dbReference type="Pfam" id="PF04542">
    <property type="entry name" value="Sigma70_r2"/>
    <property type="match status" value="1"/>
</dbReference>
<dbReference type="GO" id="GO:0016987">
    <property type="term" value="F:sigma factor activity"/>
    <property type="evidence" value="ECO:0007669"/>
    <property type="project" value="UniProtKB-KW"/>
</dbReference>
<dbReference type="InterPro" id="IPR007624">
    <property type="entry name" value="RNA_pol_sigma70_r3"/>
</dbReference>
<evidence type="ECO:0000256" key="4">
    <source>
        <dbReference type="ARBA" id="ARBA00023163"/>
    </source>
</evidence>
<dbReference type="PRINTS" id="PR00046">
    <property type="entry name" value="SIGMA70FCT"/>
</dbReference>
<dbReference type="GO" id="GO:0006352">
    <property type="term" value="P:DNA-templated transcription initiation"/>
    <property type="evidence" value="ECO:0007669"/>
    <property type="project" value="InterPro"/>
</dbReference>